<evidence type="ECO:0008006" key="5">
    <source>
        <dbReference type="Google" id="ProtNLM"/>
    </source>
</evidence>
<dbReference type="OrthoDB" id="9809589at2"/>
<name>K2P6M6_9HYPH</name>
<keyword evidence="2" id="KW-0732">Signal</keyword>
<proteinExistence type="predicted"/>
<keyword evidence="4" id="KW-1185">Reference proteome</keyword>
<dbReference type="eggNOG" id="ENOG5032QXM">
    <property type="taxonomic scope" value="Bacteria"/>
</dbReference>
<dbReference type="Proteomes" id="UP000007374">
    <property type="component" value="Unassembled WGS sequence"/>
</dbReference>
<comment type="caution">
    <text evidence="3">The sequence shown here is derived from an EMBL/GenBank/DDBJ whole genome shotgun (WGS) entry which is preliminary data.</text>
</comment>
<evidence type="ECO:0000256" key="2">
    <source>
        <dbReference type="SAM" id="SignalP"/>
    </source>
</evidence>
<feature type="signal peptide" evidence="2">
    <location>
        <begin position="1"/>
        <end position="34"/>
    </location>
</feature>
<accession>K2P6M6</accession>
<sequence length="260" mass="28293">MRNSSFSRTSRTSAPRACLSALALLLALAGPGHALSQLQEAPEPAEEPSETIERVPLPSPVKPPAAANEVEPSEPGDEPGAEEAAPDGGASEEEVVRPRIDPDKPLPEVLYDLDKLPEPVRRMHDLIVEACKTGDLEQLRPLIGMGEDATQLSLGGIEGDPLQFLRELSGDDEGQEIMAILLEVLQAGYVHADVGTPSELYVWPYFFAVPLDSLDKRQRVELFTLVTAGDYEEMKNFGAYVFYRVGITPEGHWAFFVAGD</sequence>
<feature type="region of interest" description="Disordered" evidence="1">
    <location>
        <begin position="35"/>
        <end position="107"/>
    </location>
</feature>
<feature type="chain" id="PRO_5003862706" description="Ankyrin repeat domain-containing protein" evidence="2">
    <location>
        <begin position="35"/>
        <end position="260"/>
    </location>
</feature>
<dbReference type="EMBL" id="AMSI01000005">
    <property type="protein sequence ID" value="EKF42941.1"/>
    <property type="molecule type" value="Genomic_DNA"/>
</dbReference>
<feature type="compositionally biased region" description="Basic and acidic residues" evidence="1">
    <location>
        <begin position="94"/>
        <end position="107"/>
    </location>
</feature>
<feature type="compositionally biased region" description="Acidic residues" evidence="1">
    <location>
        <begin position="71"/>
        <end position="93"/>
    </location>
</feature>
<evidence type="ECO:0000313" key="3">
    <source>
        <dbReference type="EMBL" id="EKF42941.1"/>
    </source>
</evidence>
<organism evidence="3 4">
    <name type="scientific">Nitratireductor indicus C115</name>
    <dbReference type="NCBI Taxonomy" id="1231190"/>
    <lineage>
        <taxon>Bacteria</taxon>
        <taxon>Pseudomonadati</taxon>
        <taxon>Pseudomonadota</taxon>
        <taxon>Alphaproteobacteria</taxon>
        <taxon>Hyphomicrobiales</taxon>
        <taxon>Phyllobacteriaceae</taxon>
        <taxon>Nitratireductor</taxon>
    </lineage>
</organism>
<gene>
    <name evidence="3" type="ORF">NA8A_09744</name>
</gene>
<dbReference type="AlphaFoldDB" id="K2P6M6"/>
<dbReference type="RefSeq" id="WP_009450287.1">
    <property type="nucleotide sequence ID" value="NZ_AMSI01000005.1"/>
</dbReference>
<evidence type="ECO:0000256" key="1">
    <source>
        <dbReference type="SAM" id="MobiDB-lite"/>
    </source>
</evidence>
<reference evidence="3 4" key="1">
    <citation type="journal article" date="2012" name="J. Bacteriol.">
        <title>Genome Sequence of Nitratireductor indicus Type Strain C115.</title>
        <authorList>
            <person name="Lai Q."/>
            <person name="Li G."/>
            <person name="Yu Z."/>
            <person name="Shao Z."/>
        </authorList>
    </citation>
    <scope>NUCLEOTIDE SEQUENCE [LARGE SCALE GENOMIC DNA]</scope>
    <source>
        <strain evidence="3 4">C115</strain>
    </source>
</reference>
<evidence type="ECO:0000313" key="4">
    <source>
        <dbReference type="Proteomes" id="UP000007374"/>
    </source>
</evidence>
<protein>
    <recommendedName>
        <fullName evidence="5">Ankyrin repeat domain-containing protein</fullName>
    </recommendedName>
</protein>
<dbReference type="PATRIC" id="fig|1231190.3.peg.2044"/>
<dbReference type="STRING" id="721133.SAMN05216176_103327"/>